<accession>A0ABR7CXW1</accession>
<evidence type="ECO:0000313" key="3">
    <source>
        <dbReference type="Proteomes" id="UP000646484"/>
    </source>
</evidence>
<sequence>MLIILSPAKAMDMSAVEKDVPGSIPEYATEAEYLAEQMRRFSASDLEKMLKISDKLAQENYERYQKFGSLSNPRKQALLAYNGSVFKAIAPASFAVDDLRYAQNHLRIISTLYGLVRPLDLIQAYRIAFAVKLNGTNGGDLYDYWTPKLTIPLLDAVRSAGGIMVNLASLDIQGALQMDVIREKVEVITPEFQEWRDGKYETIRTYAKVARGIMTRHILLNRIENPEELKSFRWDGFTFNPELSNEEHYFFTRVKK</sequence>
<keyword evidence="3" id="KW-1185">Reference proteome</keyword>
<comment type="caution">
    <text evidence="2">The sequence shown here is derived from an EMBL/GenBank/DDBJ whole genome shotgun (WGS) entry which is preliminary data.</text>
</comment>
<comment type="similarity">
    <text evidence="1">Belongs to the UPF0246 family.</text>
</comment>
<proteinExistence type="inferred from homology"/>
<dbReference type="HAMAP" id="MF_00652">
    <property type="entry name" value="UPF0246"/>
    <property type="match status" value="1"/>
</dbReference>
<dbReference type="Pfam" id="PF03883">
    <property type="entry name" value="H2O2_YaaD"/>
    <property type="match status" value="1"/>
</dbReference>
<dbReference type="Proteomes" id="UP000646484">
    <property type="component" value="Unassembled WGS sequence"/>
</dbReference>
<evidence type="ECO:0000313" key="2">
    <source>
        <dbReference type="EMBL" id="MBC5620482.1"/>
    </source>
</evidence>
<gene>
    <name evidence="2" type="ORF">H8S64_05170</name>
</gene>
<dbReference type="RefSeq" id="WP_186975245.1">
    <property type="nucleotide sequence ID" value="NZ_JACOOH010000002.1"/>
</dbReference>
<dbReference type="PANTHER" id="PTHR30283">
    <property type="entry name" value="PEROXIDE STRESS RESPONSE PROTEIN YAAA"/>
    <property type="match status" value="1"/>
</dbReference>
<protein>
    <recommendedName>
        <fullName evidence="1">UPF0246 protein H8S64_05170</fullName>
    </recommendedName>
</protein>
<organism evidence="2 3">
    <name type="scientific">Butyricimonas hominis</name>
    <dbReference type="NCBI Taxonomy" id="2763032"/>
    <lineage>
        <taxon>Bacteria</taxon>
        <taxon>Pseudomonadati</taxon>
        <taxon>Bacteroidota</taxon>
        <taxon>Bacteroidia</taxon>
        <taxon>Bacteroidales</taxon>
        <taxon>Odoribacteraceae</taxon>
        <taxon>Butyricimonas</taxon>
    </lineage>
</organism>
<dbReference type="PANTHER" id="PTHR30283:SF4">
    <property type="entry name" value="PEROXIDE STRESS RESISTANCE PROTEIN YAAA"/>
    <property type="match status" value="1"/>
</dbReference>
<evidence type="ECO:0000256" key="1">
    <source>
        <dbReference type="HAMAP-Rule" id="MF_00652"/>
    </source>
</evidence>
<reference evidence="2 3" key="1">
    <citation type="submission" date="2020-08" db="EMBL/GenBank/DDBJ databases">
        <title>Genome public.</title>
        <authorList>
            <person name="Liu C."/>
            <person name="Sun Q."/>
        </authorList>
    </citation>
    <scope>NUCLEOTIDE SEQUENCE [LARGE SCALE GENOMIC DNA]</scope>
    <source>
        <strain evidence="2 3">NSJ-56</strain>
    </source>
</reference>
<dbReference type="EMBL" id="JACOOH010000002">
    <property type="protein sequence ID" value="MBC5620482.1"/>
    <property type="molecule type" value="Genomic_DNA"/>
</dbReference>
<name>A0ABR7CXW1_9BACT</name>
<dbReference type="InterPro" id="IPR005583">
    <property type="entry name" value="YaaA"/>
</dbReference>